<dbReference type="EMBL" id="JAODUO010000130">
    <property type="protein sequence ID" value="KAK2188495.1"/>
    <property type="molecule type" value="Genomic_DNA"/>
</dbReference>
<protein>
    <submittedName>
        <fullName evidence="2">Uncharacterized protein</fullName>
    </submittedName>
</protein>
<evidence type="ECO:0000256" key="1">
    <source>
        <dbReference type="SAM" id="Coils"/>
    </source>
</evidence>
<dbReference type="Gene3D" id="3.30.70.1820">
    <property type="entry name" value="L1 transposable element, RRM domain"/>
    <property type="match status" value="1"/>
</dbReference>
<gene>
    <name evidence="2" type="ORF">NP493_130g00004</name>
</gene>
<keyword evidence="3" id="KW-1185">Reference proteome</keyword>
<feature type="coiled-coil region" evidence="1">
    <location>
        <begin position="44"/>
        <end position="92"/>
    </location>
</feature>
<organism evidence="2 3">
    <name type="scientific">Ridgeia piscesae</name>
    <name type="common">Tubeworm</name>
    <dbReference type="NCBI Taxonomy" id="27915"/>
    <lineage>
        <taxon>Eukaryota</taxon>
        <taxon>Metazoa</taxon>
        <taxon>Spiralia</taxon>
        <taxon>Lophotrochozoa</taxon>
        <taxon>Annelida</taxon>
        <taxon>Polychaeta</taxon>
        <taxon>Sedentaria</taxon>
        <taxon>Canalipalpata</taxon>
        <taxon>Sabellida</taxon>
        <taxon>Siboglinidae</taxon>
        <taxon>Ridgeia</taxon>
    </lineage>
</organism>
<dbReference type="AlphaFoldDB" id="A0AAD9UGI5"/>
<evidence type="ECO:0000313" key="3">
    <source>
        <dbReference type="Proteomes" id="UP001209878"/>
    </source>
</evidence>
<dbReference type="Proteomes" id="UP001209878">
    <property type="component" value="Unassembled WGS sequence"/>
</dbReference>
<proteinExistence type="predicted"/>
<name>A0AAD9UGI5_RIDPI</name>
<dbReference type="Gene3D" id="1.20.5.340">
    <property type="match status" value="1"/>
</dbReference>
<sequence length="176" mass="19805">MPKARRTPSITDSDVCDTDVMLLRFLELLSDDQVVRKLKSALYRQALSDRLDTLTQTIAGLTSQLESKESRIVVLEEQVELLQSECDNLDQYSIRCKLRIRGIPETGEGEDTTLKVLELVNATMAITPLVAKEEIVVSHRLVKQRDTGDRPRAVIIVFSKITVRNNVTPHTNTKSS</sequence>
<reference evidence="2" key="1">
    <citation type="journal article" date="2023" name="Mol. Biol. Evol.">
        <title>Third-Generation Sequencing Reveals the Adaptive Role of the Epigenome in Three Deep-Sea Polychaetes.</title>
        <authorList>
            <person name="Perez M."/>
            <person name="Aroh O."/>
            <person name="Sun Y."/>
            <person name="Lan Y."/>
            <person name="Juniper S.K."/>
            <person name="Young C.R."/>
            <person name="Angers B."/>
            <person name="Qian P.Y."/>
        </authorList>
    </citation>
    <scope>NUCLEOTIDE SEQUENCE</scope>
    <source>
        <strain evidence="2">R07B-5</strain>
    </source>
</reference>
<evidence type="ECO:0000313" key="2">
    <source>
        <dbReference type="EMBL" id="KAK2188495.1"/>
    </source>
</evidence>
<accession>A0AAD9UGI5</accession>
<comment type="caution">
    <text evidence="2">The sequence shown here is derived from an EMBL/GenBank/DDBJ whole genome shotgun (WGS) entry which is preliminary data.</text>
</comment>
<keyword evidence="1" id="KW-0175">Coiled coil</keyword>